<name>A0A914QDC5_9BILA</name>
<reference evidence="2" key="1">
    <citation type="submission" date="2022-11" db="UniProtKB">
        <authorList>
            <consortium name="WormBaseParasite"/>
        </authorList>
    </citation>
    <scope>IDENTIFICATION</scope>
</reference>
<proteinExistence type="predicted"/>
<dbReference type="Proteomes" id="UP000887578">
    <property type="component" value="Unplaced"/>
</dbReference>
<organism evidence="1 2">
    <name type="scientific">Panagrolaimus davidi</name>
    <dbReference type="NCBI Taxonomy" id="227884"/>
    <lineage>
        <taxon>Eukaryota</taxon>
        <taxon>Metazoa</taxon>
        <taxon>Ecdysozoa</taxon>
        <taxon>Nematoda</taxon>
        <taxon>Chromadorea</taxon>
        <taxon>Rhabditida</taxon>
        <taxon>Tylenchina</taxon>
        <taxon>Panagrolaimomorpha</taxon>
        <taxon>Panagrolaimoidea</taxon>
        <taxon>Panagrolaimidae</taxon>
        <taxon>Panagrolaimus</taxon>
    </lineage>
</organism>
<evidence type="ECO:0000313" key="1">
    <source>
        <dbReference type="Proteomes" id="UP000887578"/>
    </source>
</evidence>
<keyword evidence="1" id="KW-1185">Reference proteome</keyword>
<dbReference type="AlphaFoldDB" id="A0A914QDC5"/>
<evidence type="ECO:0000313" key="2">
    <source>
        <dbReference type="WBParaSite" id="PDA_v2.g25161.t1"/>
    </source>
</evidence>
<dbReference type="WBParaSite" id="PDA_v2.g25161.t1">
    <property type="protein sequence ID" value="PDA_v2.g25161.t1"/>
    <property type="gene ID" value="PDA_v2.g25161"/>
</dbReference>
<sequence>MAEKQEIWFNISFNALAKLRPNMKEEENEKVYIIPEKFPSLSALLKFDCIHLSPEYYFDIIKWRYRMFAKEDKLWIDFQIIQNPMFRNFDAKFEIYSCITGGDDFGTIDTKLAEVSHKFGPDSFCSAAIPIKSYKEFNKTIFKKTKKTFSNEKNYKRFTRKFKKFKEFEVKVIPHFFISQ</sequence>
<accession>A0A914QDC5</accession>
<protein>
    <submittedName>
        <fullName evidence="2">Uncharacterized protein</fullName>
    </submittedName>
</protein>